<evidence type="ECO:0000256" key="10">
    <source>
        <dbReference type="ARBA" id="ARBA00023170"/>
    </source>
</evidence>
<keyword evidence="6" id="KW-0770">Synapse</keyword>
<dbReference type="InterPro" id="IPR036734">
    <property type="entry name" value="Neur_chan_lig-bd_sf"/>
</dbReference>
<dbReference type="InterPro" id="IPR006029">
    <property type="entry name" value="Neurotrans-gated_channel_TM"/>
</dbReference>
<dbReference type="SUPFAM" id="SSF63712">
    <property type="entry name" value="Nicotinic receptor ligand binding domain-like"/>
    <property type="match status" value="1"/>
</dbReference>
<dbReference type="GO" id="GO:0004888">
    <property type="term" value="F:transmembrane signaling receptor activity"/>
    <property type="evidence" value="ECO:0007669"/>
    <property type="project" value="InterPro"/>
</dbReference>
<feature type="transmembrane region" description="Helical" evidence="16">
    <location>
        <begin position="205"/>
        <end position="226"/>
    </location>
</feature>
<dbReference type="Proteomes" id="UP001152320">
    <property type="component" value="Chromosome 14"/>
</dbReference>
<protein>
    <submittedName>
        <fullName evidence="19">Neuronal acetylcholine receptor subunit alpha-9</fullName>
    </submittedName>
</protein>
<evidence type="ECO:0000256" key="15">
    <source>
        <dbReference type="SAM" id="MobiDB-lite"/>
    </source>
</evidence>
<keyword evidence="11" id="KW-0325">Glycoprotein</keyword>
<evidence type="ECO:0000256" key="16">
    <source>
        <dbReference type="SAM" id="Phobius"/>
    </source>
</evidence>
<feature type="region of interest" description="Disordered" evidence="15">
    <location>
        <begin position="345"/>
        <end position="374"/>
    </location>
</feature>
<keyword evidence="20" id="KW-1185">Reference proteome</keyword>
<evidence type="ECO:0000256" key="5">
    <source>
        <dbReference type="ARBA" id="ARBA00022989"/>
    </source>
</evidence>
<dbReference type="InterPro" id="IPR036719">
    <property type="entry name" value="Neuro-gated_channel_TM_sf"/>
</dbReference>
<dbReference type="InterPro" id="IPR002394">
    <property type="entry name" value="Nicotinic_acetylcholine_rcpt"/>
</dbReference>
<keyword evidence="9" id="KW-1015">Disulfide bond</keyword>
<dbReference type="FunFam" id="2.70.170.10:FF:000016">
    <property type="entry name" value="Nicotinic acetylcholine receptor subunit"/>
    <property type="match status" value="1"/>
</dbReference>
<evidence type="ECO:0000256" key="14">
    <source>
        <dbReference type="ARBA" id="ARBA00034099"/>
    </source>
</evidence>
<evidence type="ECO:0000256" key="7">
    <source>
        <dbReference type="ARBA" id="ARBA00023065"/>
    </source>
</evidence>
<keyword evidence="3" id="KW-1003">Cell membrane</keyword>
<dbReference type="FunFam" id="1.20.58.390:FF:000043">
    <property type="entry name" value="AcetylCholine Receptor"/>
    <property type="match status" value="1"/>
</dbReference>
<feature type="transmembrane region" description="Helical" evidence="16">
    <location>
        <begin position="238"/>
        <end position="258"/>
    </location>
</feature>
<feature type="domain" description="Neurotransmitter-gated ion-channel ligand-binding" evidence="17">
    <location>
        <begin position="1"/>
        <end position="204"/>
    </location>
</feature>
<dbReference type="NCBIfam" id="TIGR00860">
    <property type="entry name" value="LIC"/>
    <property type="match status" value="1"/>
</dbReference>
<dbReference type="AlphaFoldDB" id="A0A9Q1BLM8"/>
<dbReference type="GO" id="GO:0022848">
    <property type="term" value="F:acetylcholine-gated monoatomic cation-selective channel activity"/>
    <property type="evidence" value="ECO:0007669"/>
    <property type="project" value="InterPro"/>
</dbReference>
<dbReference type="InterPro" id="IPR006202">
    <property type="entry name" value="Neur_chan_lig-bd"/>
</dbReference>
<evidence type="ECO:0000256" key="4">
    <source>
        <dbReference type="ARBA" id="ARBA00022692"/>
    </source>
</evidence>
<gene>
    <name evidence="19" type="ORF">HOLleu_28115</name>
</gene>
<keyword evidence="7" id="KW-0406">Ion transport</keyword>
<evidence type="ECO:0000256" key="3">
    <source>
        <dbReference type="ARBA" id="ARBA00022475"/>
    </source>
</evidence>
<keyword evidence="12" id="KW-1071">Ligand-gated ion channel</keyword>
<evidence type="ECO:0000256" key="12">
    <source>
        <dbReference type="ARBA" id="ARBA00023286"/>
    </source>
</evidence>
<dbReference type="PRINTS" id="PR00254">
    <property type="entry name" value="NICOTINICR"/>
</dbReference>
<comment type="caution">
    <text evidence="19">The sequence shown here is derived from an EMBL/GenBank/DDBJ whole genome shotgun (WGS) entry which is preliminary data.</text>
</comment>
<sequence length="446" mass="50204">MNRLMDDYSSAVRPVPDYRDTVTVDLSLTLVELLDMDEVNQIMTTSLWMTQKWQDAALTWNPRDYANITSVRIPIEKLWRPDLVLYNNANDNLEGGIRMTKAVVSSDGSVEWNAPAILKSACEMNPLKFPFDVQTCVLKFGSWSFHGNQLNVVINEEEADTGVYESSGEWALVSMPARREVTYYPCCPEPYPVVSYDVILRRSPLFYVMNLLLPCILLSAMILLGFCLPPDAAERITLTITVLLSLTVFQLLVAETLPPTSDVVPFISQYYALIISLVGICTVLSVVTLAMHHRGDSIQLSQRFRHAMLFLARVMFMKCPSIETAAKKYREIEYSRDLALKGSHNPAFEDEDGEVETEPFANGSSSDEVKGHTKKHEEALTPIDAYLMRISSGLEFLAQRQVGKDDGEQTSREWMESASVIDRLMSIIFLLLGTFTTVLMICLAAY</sequence>
<dbReference type="Gene3D" id="1.20.58.390">
    <property type="entry name" value="Neurotransmitter-gated ion-channel transmembrane domain"/>
    <property type="match status" value="1"/>
</dbReference>
<organism evidence="19 20">
    <name type="scientific">Holothuria leucospilota</name>
    <name type="common">Black long sea cucumber</name>
    <name type="synonym">Mertensiothuria leucospilota</name>
    <dbReference type="NCBI Taxonomy" id="206669"/>
    <lineage>
        <taxon>Eukaryota</taxon>
        <taxon>Metazoa</taxon>
        <taxon>Echinodermata</taxon>
        <taxon>Eleutherozoa</taxon>
        <taxon>Echinozoa</taxon>
        <taxon>Holothuroidea</taxon>
        <taxon>Aspidochirotacea</taxon>
        <taxon>Aspidochirotida</taxon>
        <taxon>Holothuriidae</taxon>
        <taxon>Holothuria</taxon>
    </lineage>
</organism>
<accession>A0A9Q1BLM8</accession>
<feature type="compositionally biased region" description="Acidic residues" evidence="15">
    <location>
        <begin position="348"/>
        <end position="357"/>
    </location>
</feature>
<reference evidence="19" key="1">
    <citation type="submission" date="2021-10" db="EMBL/GenBank/DDBJ databases">
        <title>Tropical sea cucumber genome reveals ecological adaptation and Cuvierian tubules defense mechanism.</title>
        <authorList>
            <person name="Chen T."/>
        </authorList>
    </citation>
    <scope>NUCLEOTIDE SEQUENCE</scope>
    <source>
        <strain evidence="19">Nanhai2018</strain>
        <tissue evidence="19">Muscle</tissue>
    </source>
</reference>
<dbReference type="InterPro" id="IPR006201">
    <property type="entry name" value="Neur_channel"/>
</dbReference>
<keyword evidence="13" id="KW-0407">Ion channel</keyword>
<dbReference type="Pfam" id="PF02932">
    <property type="entry name" value="Neur_chan_memb"/>
    <property type="match status" value="1"/>
</dbReference>
<evidence type="ECO:0000256" key="9">
    <source>
        <dbReference type="ARBA" id="ARBA00023157"/>
    </source>
</evidence>
<evidence type="ECO:0000259" key="18">
    <source>
        <dbReference type="Pfam" id="PF02932"/>
    </source>
</evidence>
<keyword evidence="5 16" id="KW-1133">Transmembrane helix</keyword>
<keyword evidence="10 19" id="KW-0675">Receptor</keyword>
<dbReference type="SUPFAM" id="SSF90112">
    <property type="entry name" value="Neurotransmitter-gated ion-channel transmembrane pore"/>
    <property type="match status" value="1"/>
</dbReference>
<evidence type="ECO:0000313" key="20">
    <source>
        <dbReference type="Proteomes" id="UP001152320"/>
    </source>
</evidence>
<comment type="subcellular location">
    <subcellularLocation>
        <location evidence="14">Synaptic cell membrane</location>
        <topology evidence="14">Multi-pass membrane protein</topology>
    </subcellularLocation>
</comment>
<feature type="transmembrane region" description="Helical" evidence="16">
    <location>
        <begin position="424"/>
        <end position="445"/>
    </location>
</feature>
<dbReference type="Pfam" id="PF02931">
    <property type="entry name" value="Neur_chan_LBD"/>
    <property type="match status" value="1"/>
</dbReference>
<evidence type="ECO:0000313" key="19">
    <source>
        <dbReference type="EMBL" id="KAJ8028868.1"/>
    </source>
</evidence>
<keyword evidence="4 16" id="KW-0812">Transmembrane</keyword>
<dbReference type="InterPro" id="IPR038050">
    <property type="entry name" value="Neuro_actylchol_rec"/>
</dbReference>
<dbReference type="CDD" id="cd18997">
    <property type="entry name" value="LGIC_ECD_nAChR"/>
    <property type="match status" value="1"/>
</dbReference>
<evidence type="ECO:0000256" key="2">
    <source>
        <dbReference type="ARBA" id="ARBA00022448"/>
    </source>
</evidence>
<keyword evidence="8 16" id="KW-0472">Membrane</keyword>
<feature type="domain" description="Neurotransmitter-gated ion-channel transmembrane" evidence="18">
    <location>
        <begin position="211"/>
        <end position="439"/>
    </location>
</feature>
<evidence type="ECO:0000256" key="11">
    <source>
        <dbReference type="ARBA" id="ARBA00023180"/>
    </source>
</evidence>
<evidence type="ECO:0000256" key="1">
    <source>
        <dbReference type="ARBA" id="ARBA00009237"/>
    </source>
</evidence>
<feature type="transmembrane region" description="Helical" evidence="16">
    <location>
        <begin position="270"/>
        <end position="291"/>
    </location>
</feature>
<dbReference type="EMBL" id="JAIZAY010000014">
    <property type="protein sequence ID" value="KAJ8028868.1"/>
    <property type="molecule type" value="Genomic_DNA"/>
</dbReference>
<dbReference type="PRINTS" id="PR00252">
    <property type="entry name" value="NRIONCHANNEL"/>
</dbReference>
<dbReference type="CDD" id="cd19051">
    <property type="entry name" value="LGIC_TM_cation"/>
    <property type="match status" value="1"/>
</dbReference>
<keyword evidence="2" id="KW-0813">Transport</keyword>
<evidence type="ECO:0000256" key="6">
    <source>
        <dbReference type="ARBA" id="ARBA00023018"/>
    </source>
</evidence>
<evidence type="ECO:0000256" key="8">
    <source>
        <dbReference type="ARBA" id="ARBA00023136"/>
    </source>
</evidence>
<evidence type="ECO:0000259" key="17">
    <source>
        <dbReference type="Pfam" id="PF02931"/>
    </source>
</evidence>
<proteinExistence type="inferred from homology"/>
<dbReference type="Gene3D" id="2.70.170.10">
    <property type="entry name" value="Neurotransmitter-gated ion-channel ligand-binding domain"/>
    <property type="match status" value="1"/>
</dbReference>
<dbReference type="GO" id="GO:0045211">
    <property type="term" value="C:postsynaptic membrane"/>
    <property type="evidence" value="ECO:0007669"/>
    <property type="project" value="InterPro"/>
</dbReference>
<dbReference type="PANTHER" id="PTHR18945">
    <property type="entry name" value="NEUROTRANSMITTER GATED ION CHANNEL"/>
    <property type="match status" value="1"/>
</dbReference>
<name>A0A9Q1BLM8_HOLLE</name>
<dbReference type="OrthoDB" id="5975154at2759"/>
<comment type="similarity">
    <text evidence="1">Belongs to the ligand-gated ion channel (TC 1.A.9) family. Acetylcholine receptor (TC 1.A.9.1) subfamily.</text>
</comment>
<evidence type="ECO:0000256" key="13">
    <source>
        <dbReference type="ARBA" id="ARBA00023303"/>
    </source>
</evidence>